<sequence length="323" mass="34693">MLVDAMAAAMRPFAAATVDERWTAQLVAAGAKVWWERDDAYLDGWREREGVDEQTAVGCALDVLSVLDVLPVLPELCPPPGQARGGSLGVTSNRLVDARKLDRVRALLAKAESTSFPEEAEAFTAKAQELMARHSIDYALLSESRRDEPLGRRLGVDNPYEAPKALLLDAVASANRCRSVWTQMYGFATVLGFPPDLDAVELLYTSLLVQATAAMTYQGSRTDAAGRSRTRSFRQAFLTAYAHRIRQRLADATGAAVAEASSGPGRGELVPLLTAREDAVDKATKSMFPQVVGKSMPVSNREGWIAGVAAADAASLGIRGELS</sequence>
<dbReference type="EMBL" id="BLPG01000001">
    <property type="protein sequence ID" value="GFJ92315.1"/>
    <property type="molecule type" value="Genomic_DNA"/>
</dbReference>
<feature type="domain" description="DUF7168" evidence="2">
    <location>
        <begin position="164"/>
        <end position="258"/>
    </location>
</feature>
<proteinExistence type="predicted"/>
<evidence type="ECO:0000259" key="2">
    <source>
        <dbReference type="Pfam" id="PF23771"/>
    </source>
</evidence>
<dbReference type="Pfam" id="PF23771">
    <property type="entry name" value="DUF7168"/>
    <property type="match status" value="1"/>
</dbReference>
<protein>
    <submittedName>
        <fullName evidence="3">Uncharacterized protein</fullName>
    </submittedName>
</protein>
<evidence type="ECO:0000259" key="1">
    <source>
        <dbReference type="Pfam" id="PF10979"/>
    </source>
</evidence>
<name>A0A6V8LI31_9ACTN</name>
<dbReference type="RefSeq" id="WP_173079226.1">
    <property type="nucleotide sequence ID" value="NZ_BLPG01000001.1"/>
</dbReference>
<organism evidence="3 4">
    <name type="scientific">Phytohabitans rumicis</name>
    <dbReference type="NCBI Taxonomy" id="1076125"/>
    <lineage>
        <taxon>Bacteria</taxon>
        <taxon>Bacillati</taxon>
        <taxon>Actinomycetota</taxon>
        <taxon>Actinomycetes</taxon>
        <taxon>Micromonosporales</taxon>
        <taxon>Micromonosporaceae</taxon>
    </lineage>
</organism>
<feature type="domain" description="DUF2786" evidence="1">
    <location>
        <begin position="100"/>
        <end position="137"/>
    </location>
</feature>
<reference evidence="3 4" key="2">
    <citation type="submission" date="2020-03" db="EMBL/GenBank/DDBJ databases">
        <authorList>
            <person name="Ichikawa N."/>
            <person name="Kimura A."/>
            <person name="Kitahashi Y."/>
            <person name="Uohara A."/>
        </authorList>
    </citation>
    <scope>NUCLEOTIDE SEQUENCE [LARGE SCALE GENOMIC DNA]</scope>
    <source>
        <strain evidence="3 4">NBRC 108638</strain>
    </source>
</reference>
<dbReference type="Pfam" id="PF10979">
    <property type="entry name" value="DUF2786"/>
    <property type="match status" value="1"/>
</dbReference>
<dbReference type="AlphaFoldDB" id="A0A6V8LI31"/>
<dbReference type="Proteomes" id="UP000482960">
    <property type="component" value="Unassembled WGS sequence"/>
</dbReference>
<reference evidence="3 4" key="1">
    <citation type="submission" date="2020-03" db="EMBL/GenBank/DDBJ databases">
        <title>Whole genome shotgun sequence of Phytohabitans rumicis NBRC 108638.</title>
        <authorList>
            <person name="Komaki H."/>
            <person name="Tamura T."/>
        </authorList>
    </citation>
    <scope>NUCLEOTIDE SEQUENCE [LARGE SCALE GENOMIC DNA]</scope>
    <source>
        <strain evidence="3 4">NBRC 108638</strain>
    </source>
</reference>
<evidence type="ECO:0000313" key="3">
    <source>
        <dbReference type="EMBL" id="GFJ92315.1"/>
    </source>
</evidence>
<comment type="caution">
    <text evidence="3">The sequence shown here is derived from an EMBL/GenBank/DDBJ whole genome shotgun (WGS) entry which is preliminary data.</text>
</comment>
<keyword evidence="4" id="KW-1185">Reference proteome</keyword>
<dbReference type="InterPro" id="IPR055592">
    <property type="entry name" value="DUF7168"/>
</dbReference>
<gene>
    <name evidence="3" type="ORF">Prum_059570</name>
</gene>
<dbReference type="InterPro" id="IPR024498">
    <property type="entry name" value="DUF2786"/>
</dbReference>
<accession>A0A6V8LI31</accession>
<evidence type="ECO:0000313" key="4">
    <source>
        <dbReference type="Proteomes" id="UP000482960"/>
    </source>
</evidence>